<gene>
    <name evidence="7" type="ORF">B9Z19DRAFT_1174508</name>
</gene>
<dbReference type="GO" id="GO:0004674">
    <property type="term" value="F:protein serine/threonine kinase activity"/>
    <property type="evidence" value="ECO:0007669"/>
    <property type="project" value="UniProtKB-KW"/>
</dbReference>
<dbReference type="SMART" id="SM00220">
    <property type="entry name" value="S_TKc"/>
    <property type="match status" value="1"/>
</dbReference>
<keyword evidence="8" id="KW-1185">Reference proteome</keyword>
<comment type="caution">
    <text evidence="7">The sequence shown here is derived from an EMBL/GenBank/DDBJ whole genome shotgun (WGS) entry which is preliminary data.</text>
</comment>
<keyword evidence="4 7" id="KW-0418">Kinase</keyword>
<dbReference type="OrthoDB" id="4772757at2759"/>
<evidence type="ECO:0000256" key="2">
    <source>
        <dbReference type="ARBA" id="ARBA00022679"/>
    </source>
</evidence>
<keyword evidence="3" id="KW-0547">Nucleotide-binding</keyword>
<dbReference type="Gene3D" id="1.10.510.10">
    <property type="entry name" value="Transferase(Phosphotransferase) domain 1"/>
    <property type="match status" value="1"/>
</dbReference>
<dbReference type="PROSITE" id="PS00108">
    <property type="entry name" value="PROTEIN_KINASE_ST"/>
    <property type="match status" value="1"/>
</dbReference>
<name>A0A2T7A7M2_TUBBO</name>
<accession>A0A2T7A7M2</accession>
<evidence type="ECO:0000256" key="5">
    <source>
        <dbReference type="ARBA" id="ARBA00022840"/>
    </source>
</evidence>
<dbReference type="AlphaFoldDB" id="A0A2T7A7M2"/>
<feature type="domain" description="Protein kinase" evidence="6">
    <location>
        <begin position="39"/>
        <end position="299"/>
    </location>
</feature>
<evidence type="ECO:0000256" key="4">
    <source>
        <dbReference type="ARBA" id="ARBA00022777"/>
    </source>
</evidence>
<dbReference type="PROSITE" id="PS50011">
    <property type="entry name" value="PROTEIN_KINASE_DOM"/>
    <property type="match status" value="1"/>
</dbReference>
<dbReference type="STRING" id="42251.A0A2T7A7M2"/>
<organism evidence="7 8">
    <name type="scientific">Tuber borchii</name>
    <name type="common">White truffle</name>
    <dbReference type="NCBI Taxonomy" id="42251"/>
    <lineage>
        <taxon>Eukaryota</taxon>
        <taxon>Fungi</taxon>
        <taxon>Dikarya</taxon>
        <taxon>Ascomycota</taxon>
        <taxon>Pezizomycotina</taxon>
        <taxon>Pezizomycetes</taxon>
        <taxon>Pezizales</taxon>
        <taxon>Tuberaceae</taxon>
        <taxon>Tuber</taxon>
    </lineage>
</organism>
<evidence type="ECO:0000313" key="8">
    <source>
        <dbReference type="Proteomes" id="UP000244722"/>
    </source>
</evidence>
<dbReference type="GO" id="GO:0005524">
    <property type="term" value="F:ATP binding"/>
    <property type="evidence" value="ECO:0007669"/>
    <property type="project" value="UniProtKB-KW"/>
</dbReference>
<proteinExistence type="predicted"/>
<dbReference type="Proteomes" id="UP000244722">
    <property type="component" value="Unassembled WGS sequence"/>
</dbReference>
<keyword evidence="5" id="KW-0067">ATP-binding</keyword>
<protein>
    <submittedName>
        <fullName evidence="7">Kinase-like domain-containing protein</fullName>
    </submittedName>
</protein>
<dbReference type="SUPFAM" id="SSF56112">
    <property type="entry name" value="Protein kinase-like (PK-like)"/>
    <property type="match status" value="1"/>
</dbReference>
<dbReference type="PANTHER" id="PTHR24349">
    <property type="entry name" value="SERINE/THREONINE-PROTEIN KINASE"/>
    <property type="match status" value="1"/>
</dbReference>
<evidence type="ECO:0000256" key="3">
    <source>
        <dbReference type="ARBA" id="ARBA00022741"/>
    </source>
</evidence>
<keyword evidence="1" id="KW-0723">Serine/threonine-protein kinase</keyword>
<dbReference type="Pfam" id="PF00069">
    <property type="entry name" value="Pkinase"/>
    <property type="match status" value="1"/>
</dbReference>
<dbReference type="InterPro" id="IPR000719">
    <property type="entry name" value="Prot_kinase_dom"/>
</dbReference>
<dbReference type="InterPro" id="IPR011009">
    <property type="entry name" value="Kinase-like_dom_sf"/>
</dbReference>
<dbReference type="InterPro" id="IPR008271">
    <property type="entry name" value="Ser/Thr_kinase_AS"/>
</dbReference>
<reference evidence="7 8" key="1">
    <citation type="submission" date="2017-04" db="EMBL/GenBank/DDBJ databases">
        <title>Draft genome sequence of Tuber borchii Vittad., a whitish edible truffle.</title>
        <authorList>
            <consortium name="DOE Joint Genome Institute"/>
            <person name="Murat C."/>
            <person name="Kuo A."/>
            <person name="Barry K.W."/>
            <person name="Clum A."/>
            <person name="Dockter R.B."/>
            <person name="Fauchery L."/>
            <person name="Iotti M."/>
            <person name="Kohler A."/>
            <person name="Labutti K."/>
            <person name="Lindquist E.A."/>
            <person name="Lipzen A."/>
            <person name="Ohm R.A."/>
            <person name="Wang M."/>
            <person name="Grigoriev I.V."/>
            <person name="Zambonelli A."/>
            <person name="Martin F.M."/>
        </authorList>
    </citation>
    <scope>NUCLEOTIDE SEQUENCE [LARGE SCALE GENOMIC DNA]</scope>
    <source>
        <strain evidence="7 8">Tbo3840</strain>
    </source>
</reference>
<evidence type="ECO:0000256" key="1">
    <source>
        <dbReference type="ARBA" id="ARBA00022527"/>
    </source>
</evidence>
<keyword evidence="2" id="KW-0808">Transferase</keyword>
<evidence type="ECO:0000259" key="6">
    <source>
        <dbReference type="PROSITE" id="PS50011"/>
    </source>
</evidence>
<evidence type="ECO:0000313" key="7">
    <source>
        <dbReference type="EMBL" id="PUU83723.1"/>
    </source>
</evidence>
<dbReference type="InterPro" id="IPR050205">
    <property type="entry name" value="CDPK_Ser/Thr_kinases"/>
</dbReference>
<dbReference type="EMBL" id="NESQ01000008">
    <property type="protein sequence ID" value="PUU83723.1"/>
    <property type="molecule type" value="Genomic_DNA"/>
</dbReference>
<sequence>MAEEPPRVDLINHYRLETLFGEASVSHTIRSPFTYEEEWRRAEAIGRGGFSVVHLEHGPNNRVRAVKVIDKTAFSPALDFTRELAIMSFLTEHRVSLFVQFLGWFENSEKLYIAMEYFEKGDLRRHLSERISAPTAKLLARQLLEGLNVMHRNGIAHRDIKPENIFVVSLYPFRIKLGDFGVSKCINEHTMLRTRVFTRSYSAPEILGALDSSLETSEYTCAVDIWSLGCVMFEVLTGSVLFKMECFVWHFCNGKAGFMLEPLREAMNDEGGFEFVCGLLSLDPVGRPSAVEALHDPWLKVPEVRKVKKGGVCLRFYDTIS</sequence>